<evidence type="ECO:0000313" key="2">
    <source>
        <dbReference type="Proteomes" id="UP001060215"/>
    </source>
</evidence>
<evidence type="ECO:0000313" key="1">
    <source>
        <dbReference type="EMBL" id="KAI8012622.1"/>
    </source>
</evidence>
<keyword evidence="2" id="KW-1185">Reference proteome</keyword>
<accession>A0ACC0HIB3</accession>
<dbReference type="EMBL" id="CM045762">
    <property type="protein sequence ID" value="KAI8012622.1"/>
    <property type="molecule type" value="Genomic_DNA"/>
</dbReference>
<dbReference type="Proteomes" id="UP001060215">
    <property type="component" value="Chromosome 5"/>
</dbReference>
<name>A0ACC0HIB3_9ERIC</name>
<organism evidence="1 2">
    <name type="scientific">Camellia lanceoleosa</name>
    <dbReference type="NCBI Taxonomy" id="1840588"/>
    <lineage>
        <taxon>Eukaryota</taxon>
        <taxon>Viridiplantae</taxon>
        <taxon>Streptophyta</taxon>
        <taxon>Embryophyta</taxon>
        <taxon>Tracheophyta</taxon>
        <taxon>Spermatophyta</taxon>
        <taxon>Magnoliopsida</taxon>
        <taxon>eudicotyledons</taxon>
        <taxon>Gunneridae</taxon>
        <taxon>Pentapetalae</taxon>
        <taxon>asterids</taxon>
        <taxon>Ericales</taxon>
        <taxon>Theaceae</taxon>
        <taxon>Camellia</taxon>
    </lineage>
</organism>
<comment type="caution">
    <text evidence="1">The sequence shown here is derived from an EMBL/GenBank/DDBJ whole genome shotgun (WGS) entry which is preliminary data.</text>
</comment>
<gene>
    <name evidence="1" type="ORF">LOK49_LG06G01613</name>
</gene>
<sequence>MSSGELNAQALEACPVFCYNLPDKDVGGFLGISCSWAASEAHDSNSGLKSANCEGYKLTLVVYEWEF</sequence>
<reference evidence="1 2" key="1">
    <citation type="journal article" date="2022" name="Plant J.">
        <title>Chromosome-level genome of Camellia lanceoleosa provides a valuable resource for understanding genome evolution and self-incompatibility.</title>
        <authorList>
            <person name="Gong W."/>
            <person name="Xiao S."/>
            <person name="Wang L."/>
            <person name="Liao Z."/>
            <person name="Chang Y."/>
            <person name="Mo W."/>
            <person name="Hu G."/>
            <person name="Li W."/>
            <person name="Zhao G."/>
            <person name="Zhu H."/>
            <person name="Hu X."/>
            <person name="Ji K."/>
            <person name="Xiang X."/>
            <person name="Song Q."/>
            <person name="Yuan D."/>
            <person name="Jin S."/>
            <person name="Zhang L."/>
        </authorList>
    </citation>
    <scope>NUCLEOTIDE SEQUENCE [LARGE SCALE GENOMIC DNA]</scope>
    <source>
        <strain evidence="1">SQ_2022a</strain>
    </source>
</reference>
<proteinExistence type="predicted"/>
<protein>
    <submittedName>
        <fullName evidence="1">Uncharacterized protein</fullName>
    </submittedName>
</protein>